<proteinExistence type="predicted"/>
<dbReference type="eggNOG" id="ENOG5032UV5">
    <property type="taxonomic scope" value="Bacteria"/>
</dbReference>
<dbReference type="EMBL" id="BAMD01000003">
    <property type="protein sequence ID" value="GAF01812.1"/>
    <property type="molecule type" value="Genomic_DNA"/>
</dbReference>
<dbReference type="RefSeq" id="WP_027472961.1">
    <property type="nucleotide sequence ID" value="NZ_BAMD01000003.1"/>
</dbReference>
<dbReference type="AlphaFoldDB" id="W7Y1G2"/>
<dbReference type="OrthoDB" id="1115640at2"/>
<evidence type="ECO:0008006" key="3">
    <source>
        <dbReference type="Google" id="ProtNLM"/>
    </source>
</evidence>
<protein>
    <recommendedName>
        <fullName evidence="3">Glycosyltransferase</fullName>
    </recommendedName>
</protein>
<name>W7Y1G2_9BACT</name>
<organism evidence="1 2">
    <name type="scientific">Saccharicrinis fermentans DSM 9555 = JCM 21142</name>
    <dbReference type="NCBI Taxonomy" id="869213"/>
    <lineage>
        <taxon>Bacteria</taxon>
        <taxon>Pseudomonadati</taxon>
        <taxon>Bacteroidota</taxon>
        <taxon>Bacteroidia</taxon>
        <taxon>Marinilabiliales</taxon>
        <taxon>Marinilabiliaceae</taxon>
        <taxon>Saccharicrinis</taxon>
    </lineage>
</organism>
<comment type="caution">
    <text evidence="1">The sequence shown here is derived from an EMBL/GenBank/DDBJ whole genome shotgun (WGS) entry which is preliminary data.</text>
</comment>
<dbReference type="Proteomes" id="UP000019402">
    <property type="component" value="Unassembled WGS sequence"/>
</dbReference>
<sequence>MNVAIVEFNNFHDECIYSQVVYLKSSAEVKLFLVCNYRMKSRIQYLDMFEDILTVRSNQWGVGHFKILNFLRKNRIEKVIFNSSLYSPVTNLLRICSSKKRDYFGLVHNKKMLIEKKNSQLVKKAKGYFFLNDYLLDGIDNCLPVKKNCSSYYPIFFQKHKSIPLDKQKDEIWVTIPGRMQKSRRDYDTLLNSFKSGKLNKNVKLLFLGQSIFVKDHGQDIRKEFEKYDSNHSCIFWDKFIEKDVFQSYMENSDFILPLIHSNHVSIEEYKNKISGSFNLAFGYNIPLIMDHFFSQFEDFKKTSLFYHPDEDIVRVLNNLKPQNKENVYHHEKWSFEFQCKKFISFLNE</sequence>
<keyword evidence="2" id="KW-1185">Reference proteome</keyword>
<gene>
    <name evidence="1" type="ORF">JCM21142_429</name>
</gene>
<accession>W7Y1G2</accession>
<dbReference type="STRING" id="869213.GCA_000517085_03575"/>
<evidence type="ECO:0000313" key="1">
    <source>
        <dbReference type="EMBL" id="GAF01812.1"/>
    </source>
</evidence>
<reference evidence="1 2" key="1">
    <citation type="journal article" date="2014" name="Genome Announc.">
        <title>Draft Genome Sequence of Cytophaga fermentans JCM 21142T, a Facultative Anaerobe Isolated from Marine Mud.</title>
        <authorList>
            <person name="Starns D."/>
            <person name="Oshima K."/>
            <person name="Suda W."/>
            <person name="Iino T."/>
            <person name="Yuki M."/>
            <person name="Inoue J."/>
            <person name="Kitamura K."/>
            <person name="Iida T."/>
            <person name="Darby A."/>
            <person name="Hattori M."/>
            <person name="Ohkuma M."/>
        </authorList>
    </citation>
    <scope>NUCLEOTIDE SEQUENCE [LARGE SCALE GENOMIC DNA]</scope>
    <source>
        <strain evidence="1 2">JCM 21142</strain>
    </source>
</reference>
<evidence type="ECO:0000313" key="2">
    <source>
        <dbReference type="Proteomes" id="UP000019402"/>
    </source>
</evidence>